<name>A0AAE8SEL5_9HYPO</name>
<dbReference type="InterPro" id="IPR046347">
    <property type="entry name" value="bZIP_sf"/>
</dbReference>
<evidence type="ECO:0000313" key="3">
    <source>
        <dbReference type="EMBL" id="SPJ72631.1"/>
    </source>
</evidence>
<dbReference type="SUPFAM" id="SSF57959">
    <property type="entry name" value="Leucine zipper domain"/>
    <property type="match status" value="1"/>
</dbReference>
<evidence type="ECO:0000256" key="1">
    <source>
        <dbReference type="SAM" id="MobiDB-lite"/>
    </source>
</evidence>
<feature type="domain" description="BZIP" evidence="2">
    <location>
        <begin position="159"/>
        <end position="222"/>
    </location>
</feature>
<evidence type="ECO:0000313" key="4">
    <source>
        <dbReference type="Proteomes" id="UP001187734"/>
    </source>
</evidence>
<dbReference type="EMBL" id="ONZP01000070">
    <property type="protein sequence ID" value="SPJ72631.1"/>
    <property type="molecule type" value="Genomic_DNA"/>
</dbReference>
<evidence type="ECO:0000259" key="2">
    <source>
        <dbReference type="PROSITE" id="PS50217"/>
    </source>
</evidence>
<organism evidence="3 4">
    <name type="scientific">Fusarium torulosum</name>
    <dbReference type="NCBI Taxonomy" id="33205"/>
    <lineage>
        <taxon>Eukaryota</taxon>
        <taxon>Fungi</taxon>
        <taxon>Dikarya</taxon>
        <taxon>Ascomycota</taxon>
        <taxon>Pezizomycotina</taxon>
        <taxon>Sordariomycetes</taxon>
        <taxon>Hypocreomycetidae</taxon>
        <taxon>Hypocreales</taxon>
        <taxon>Nectriaceae</taxon>
        <taxon>Fusarium</taxon>
    </lineage>
</organism>
<comment type="caution">
    <text evidence="3">The sequence shown here is derived from an EMBL/GenBank/DDBJ whole genome shotgun (WGS) entry which is preliminary data.</text>
</comment>
<dbReference type="PROSITE" id="PS00036">
    <property type="entry name" value="BZIP_BASIC"/>
    <property type="match status" value="1"/>
</dbReference>
<accession>A0AAE8SEL5</accession>
<dbReference type="PROSITE" id="PS50217">
    <property type="entry name" value="BZIP"/>
    <property type="match status" value="1"/>
</dbReference>
<dbReference type="Proteomes" id="UP001187734">
    <property type="component" value="Unassembled WGS sequence"/>
</dbReference>
<feature type="compositionally biased region" description="Basic residues" evidence="1">
    <location>
        <begin position="109"/>
        <end position="119"/>
    </location>
</feature>
<sequence>MMTDPSYDLSAIGSLDTVSNPPWDQWYHAGEPSYTDLLAANNDNQQYELDGMRDFIPNLIIYPLATEWTESFMTQDSLPPQHTSESKSRESFSSNSEYQLGSTPIEPKTRKRRSSRKKGAPVSLSTDVLTINHEQEEIPADTHMHGTTNAAASLPSKTNSYTRKVRERNRRAANKVRYKQREAEKSLESTEKDVRKGHRDLTARVQELNQEVHWLKLQLLQHVDCDCVLIHEYIACEANRFIQDISKERPANG</sequence>
<keyword evidence="4" id="KW-1185">Reference proteome</keyword>
<dbReference type="GO" id="GO:0003700">
    <property type="term" value="F:DNA-binding transcription factor activity"/>
    <property type="evidence" value="ECO:0007669"/>
    <property type="project" value="InterPro"/>
</dbReference>
<feature type="region of interest" description="Disordered" evidence="1">
    <location>
        <begin position="75"/>
        <end position="130"/>
    </location>
</feature>
<dbReference type="InterPro" id="IPR004827">
    <property type="entry name" value="bZIP"/>
</dbReference>
<dbReference type="Gene3D" id="1.20.5.170">
    <property type="match status" value="1"/>
</dbReference>
<dbReference type="AlphaFoldDB" id="A0AAE8SEL5"/>
<dbReference type="CDD" id="cd14687">
    <property type="entry name" value="bZIP_ATF2"/>
    <property type="match status" value="1"/>
</dbReference>
<protein>
    <recommendedName>
        <fullName evidence="2">BZIP domain-containing protein</fullName>
    </recommendedName>
</protein>
<gene>
    <name evidence="3" type="ORF">FTOL_02360</name>
</gene>
<proteinExistence type="predicted"/>
<reference evidence="3" key="1">
    <citation type="submission" date="2018-03" db="EMBL/GenBank/DDBJ databases">
        <authorList>
            <person name="Guldener U."/>
        </authorList>
    </citation>
    <scope>NUCLEOTIDE SEQUENCE</scope>
</reference>